<gene>
    <name evidence="2" type="ORF">RDB_LOCUS37937</name>
</gene>
<evidence type="ECO:0000256" key="1">
    <source>
        <dbReference type="SAM" id="MobiDB-lite"/>
    </source>
</evidence>
<dbReference type="EMBL" id="CAJMWW010000071">
    <property type="protein sequence ID" value="CAE6417566.1"/>
    <property type="molecule type" value="Genomic_DNA"/>
</dbReference>
<feature type="region of interest" description="Disordered" evidence="1">
    <location>
        <begin position="42"/>
        <end position="71"/>
    </location>
</feature>
<name>A0A8H2X7L2_9AGAM</name>
<comment type="caution">
    <text evidence="2">The sequence shown here is derived from an EMBL/GenBank/DDBJ whole genome shotgun (WGS) entry which is preliminary data.</text>
</comment>
<evidence type="ECO:0000313" key="3">
    <source>
        <dbReference type="Proteomes" id="UP000663841"/>
    </source>
</evidence>
<dbReference type="AlphaFoldDB" id="A0A8H2X7L2"/>
<sequence>MPHVDPLPTVLIKDENGVERPWTIIPRPETIEKNCSIRKLMELGSDNSDSDSDSDSDSGDNAKDDNTTRAR</sequence>
<feature type="compositionally biased region" description="Acidic residues" evidence="1">
    <location>
        <begin position="48"/>
        <end position="58"/>
    </location>
</feature>
<feature type="compositionally biased region" description="Basic and acidic residues" evidence="1">
    <location>
        <begin position="60"/>
        <end position="71"/>
    </location>
</feature>
<protein>
    <submittedName>
        <fullName evidence="2">Uncharacterized protein</fullName>
    </submittedName>
</protein>
<dbReference type="Proteomes" id="UP000663841">
    <property type="component" value="Unassembled WGS sequence"/>
</dbReference>
<evidence type="ECO:0000313" key="2">
    <source>
        <dbReference type="EMBL" id="CAE6417566.1"/>
    </source>
</evidence>
<feature type="non-terminal residue" evidence="2">
    <location>
        <position position="1"/>
    </location>
</feature>
<accession>A0A8H2X7L2</accession>
<organism evidence="2 3">
    <name type="scientific">Rhizoctonia solani</name>
    <dbReference type="NCBI Taxonomy" id="456999"/>
    <lineage>
        <taxon>Eukaryota</taxon>
        <taxon>Fungi</taxon>
        <taxon>Dikarya</taxon>
        <taxon>Basidiomycota</taxon>
        <taxon>Agaricomycotina</taxon>
        <taxon>Agaricomycetes</taxon>
        <taxon>Cantharellales</taxon>
        <taxon>Ceratobasidiaceae</taxon>
        <taxon>Rhizoctonia</taxon>
    </lineage>
</organism>
<reference evidence="2" key="1">
    <citation type="submission" date="2021-01" db="EMBL/GenBank/DDBJ databases">
        <authorList>
            <person name="Kaushik A."/>
        </authorList>
    </citation>
    <scope>NUCLEOTIDE SEQUENCE</scope>
    <source>
        <strain evidence="2">AG3-T5</strain>
    </source>
</reference>
<proteinExistence type="predicted"/>